<evidence type="ECO:0000313" key="2">
    <source>
        <dbReference type="Proteomes" id="UP000799754"/>
    </source>
</evidence>
<accession>A0ACB6RMY1</accession>
<dbReference type="Proteomes" id="UP000799754">
    <property type="component" value="Unassembled WGS sequence"/>
</dbReference>
<keyword evidence="2" id="KW-1185">Reference proteome</keyword>
<organism evidence="1 2">
    <name type="scientific">Macroventuria anomochaeta</name>
    <dbReference type="NCBI Taxonomy" id="301207"/>
    <lineage>
        <taxon>Eukaryota</taxon>
        <taxon>Fungi</taxon>
        <taxon>Dikarya</taxon>
        <taxon>Ascomycota</taxon>
        <taxon>Pezizomycotina</taxon>
        <taxon>Dothideomycetes</taxon>
        <taxon>Pleosporomycetidae</taxon>
        <taxon>Pleosporales</taxon>
        <taxon>Pleosporineae</taxon>
        <taxon>Didymellaceae</taxon>
        <taxon>Macroventuria</taxon>
    </lineage>
</organism>
<protein>
    <submittedName>
        <fullName evidence="1">Uncharacterized protein</fullName>
    </submittedName>
</protein>
<proteinExistence type="predicted"/>
<name>A0ACB6RMY1_9PLEO</name>
<reference evidence="1" key="1">
    <citation type="journal article" date="2020" name="Stud. Mycol.">
        <title>101 Dothideomycetes genomes: a test case for predicting lifestyles and emergence of pathogens.</title>
        <authorList>
            <person name="Haridas S."/>
            <person name="Albert R."/>
            <person name="Binder M."/>
            <person name="Bloem J."/>
            <person name="Labutti K."/>
            <person name="Salamov A."/>
            <person name="Andreopoulos B."/>
            <person name="Baker S."/>
            <person name="Barry K."/>
            <person name="Bills G."/>
            <person name="Bluhm B."/>
            <person name="Cannon C."/>
            <person name="Castanera R."/>
            <person name="Culley D."/>
            <person name="Daum C."/>
            <person name="Ezra D."/>
            <person name="Gonzalez J."/>
            <person name="Henrissat B."/>
            <person name="Kuo A."/>
            <person name="Liang C."/>
            <person name="Lipzen A."/>
            <person name="Lutzoni F."/>
            <person name="Magnuson J."/>
            <person name="Mondo S."/>
            <person name="Nolan M."/>
            <person name="Ohm R."/>
            <person name="Pangilinan J."/>
            <person name="Park H.-J."/>
            <person name="Ramirez L."/>
            <person name="Alfaro M."/>
            <person name="Sun H."/>
            <person name="Tritt A."/>
            <person name="Yoshinaga Y."/>
            <person name="Zwiers L.-H."/>
            <person name="Turgeon B."/>
            <person name="Goodwin S."/>
            <person name="Spatafora J."/>
            <person name="Crous P."/>
            <person name="Grigoriev I."/>
        </authorList>
    </citation>
    <scope>NUCLEOTIDE SEQUENCE</scope>
    <source>
        <strain evidence="1">CBS 525.71</strain>
    </source>
</reference>
<evidence type="ECO:0000313" key="1">
    <source>
        <dbReference type="EMBL" id="KAF2622662.1"/>
    </source>
</evidence>
<gene>
    <name evidence="1" type="ORF">BU25DRAFT_425598</name>
</gene>
<comment type="caution">
    <text evidence="1">The sequence shown here is derived from an EMBL/GenBank/DDBJ whole genome shotgun (WGS) entry which is preliminary data.</text>
</comment>
<sequence length="241" mass="26184">MQLTTTILAGLCLVALALGAPSDMGSPHSTIGSTTFWENTQTQKYHCEGKDVIRCEITAGGTCSAINLCDAYCFNHDKGVACVDMGEPIMNTSSDIDTTIPKVPASAPDIKVAARYASPQENKHYICFQDRTGVLICKYGFCSTDHYCKSGAKCKDDSVSCESQSPSAKSEVRSAPNQSEDVPTKLVARNRSPKENKWYVCSKNRASVLKCAYGFCATDYYCAKRHPCIDNPARCKRALSA</sequence>
<dbReference type="EMBL" id="MU006743">
    <property type="protein sequence ID" value="KAF2622662.1"/>
    <property type="molecule type" value="Genomic_DNA"/>
</dbReference>